<dbReference type="InterPro" id="IPR045066">
    <property type="entry name" value="Beta_CA_cladeB"/>
</dbReference>
<sequence>MTDFSGLVDGYRRFKANGWTQQRERWSKLATGQNPQLMVIACSDSRVDPTIIFDTSPGEIFMVRNVANMVPPFETSPGHHGVSAALEFAVTQLEVPEIVVLGHQSCGGCAAALTRRFEGAPVGQGGFIDDWMSLLDDARDRVIEEHGQGEAAVRALEWEAVKVSIANLRTFPCVPVREKAGKLRIHGAYFAVADGILHLLDEATGQFAPA</sequence>
<organism evidence="9 10">
    <name type="scientific">Rhizorhabdus dicambivorans</name>
    <dbReference type="NCBI Taxonomy" id="1850238"/>
    <lineage>
        <taxon>Bacteria</taxon>
        <taxon>Pseudomonadati</taxon>
        <taxon>Pseudomonadota</taxon>
        <taxon>Alphaproteobacteria</taxon>
        <taxon>Sphingomonadales</taxon>
        <taxon>Sphingomonadaceae</taxon>
        <taxon>Rhizorhabdus</taxon>
    </lineage>
</organism>
<dbReference type="Pfam" id="PF00484">
    <property type="entry name" value="Pro_CA"/>
    <property type="match status" value="1"/>
</dbReference>
<evidence type="ECO:0000256" key="2">
    <source>
        <dbReference type="ARBA" id="ARBA00012925"/>
    </source>
</evidence>
<dbReference type="Gene3D" id="3.40.1050.10">
    <property type="entry name" value="Carbonic anhydrase"/>
    <property type="match status" value="1"/>
</dbReference>
<dbReference type="EMBL" id="NWUF01000008">
    <property type="protein sequence ID" value="PCE42298.1"/>
    <property type="molecule type" value="Genomic_DNA"/>
</dbReference>
<dbReference type="CDD" id="cd00884">
    <property type="entry name" value="beta_CA_cladeB"/>
    <property type="match status" value="1"/>
</dbReference>
<dbReference type="OrthoDB" id="9797527at2"/>
<comment type="catalytic activity">
    <reaction evidence="6 8">
        <text>hydrogencarbonate + H(+) = CO2 + H2O</text>
        <dbReference type="Rhea" id="RHEA:10748"/>
        <dbReference type="ChEBI" id="CHEBI:15377"/>
        <dbReference type="ChEBI" id="CHEBI:15378"/>
        <dbReference type="ChEBI" id="CHEBI:16526"/>
        <dbReference type="ChEBI" id="CHEBI:17544"/>
        <dbReference type="EC" id="4.2.1.1"/>
    </reaction>
</comment>
<comment type="function">
    <text evidence="8">Reversible hydration of carbon dioxide.</text>
</comment>
<dbReference type="PROSITE" id="PS00705">
    <property type="entry name" value="PROK_CO2_ANHYDRASE_2"/>
    <property type="match status" value="1"/>
</dbReference>
<comment type="cofactor">
    <cofactor evidence="7">
        <name>Zn(2+)</name>
        <dbReference type="ChEBI" id="CHEBI:29105"/>
    </cofactor>
    <text evidence="7">Binds 1 zinc ion per subunit.</text>
</comment>
<comment type="caution">
    <text evidence="9">The sequence shown here is derived from an EMBL/GenBank/DDBJ whole genome shotgun (WGS) entry which is preliminary data.</text>
</comment>
<comment type="similarity">
    <text evidence="1 8">Belongs to the beta-class carbonic anhydrase family.</text>
</comment>
<dbReference type="PANTHER" id="PTHR11002">
    <property type="entry name" value="CARBONIC ANHYDRASE"/>
    <property type="match status" value="1"/>
</dbReference>
<dbReference type="GO" id="GO:0015976">
    <property type="term" value="P:carbon utilization"/>
    <property type="evidence" value="ECO:0007669"/>
    <property type="project" value="InterPro"/>
</dbReference>
<dbReference type="KEGG" id="rdi:CMV14_13970"/>
<dbReference type="PANTHER" id="PTHR11002:SF76">
    <property type="entry name" value="CARBONIC ANHYDRASE"/>
    <property type="match status" value="1"/>
</dbReference>
<evidence type="ECO:0000313" key="10">
    <source>
        <dbReference type="Proteomes" id="UP000218934"/>
    </source>
</evidence>
<feature type="binding site" evidence="7">
    <location>
        <position position="44"/>
    </location>
    <ligand>
        <name>Zn(2+)</name>
        <dbReference type="ChEBI" id="CHEBI:29105"/>
    </ligand>
</feature>
<dbReference type="PROSITE" id="PS00704">
    <property type="entry name" value="PROK_CO2_ANHYDRASE_1"/>
    <property type="match status" value="1"/>
</dbReference>
<dbReference type="RefSeq" id="WP_066963194.1">
    <property type="nucleotide sequence ID" value="NZ_CP023449.1"/>
</dbReference>
<feature type="binding site" evidence="7">
    <location>
        <position position="42"/>
    </location>
    <ligand>
        <name>Zn(2+)</name>
        <dbReference type="ChEBI" id="CHEBI:29105"/>
    </ligand>
</feature>
<proteinExistence type="inferred from homology"/>
<evidence type="ECO:0000256" key="8">
    <source>
        <dbReference type="RuleBase" id="RU003956"/>
    </source>
</evidence>
<keyword evidence="10" id="KW-1185">Reference proteome</keyword>
<evidence type="ECO:0000256" key="3">
    <source>
        <dbReference type="ARBA" id="ARBA00022723"/>
    </source>
</evidence>
<reference evidence="9 10" key="1">
    <citation type="submission" date="2017-09" db="EMBL/GenBank/DDBJ databases">
        <title>The Catabolism of 3,6-Dichlorosalicylic acid is Initiated by the Cytochrome P450 Monooxygenase DsmABC in Rhizorhabdus dicambivorans Ndbn-20.</title>
        <authorList>
            <person name="Na L."/>
        </authorList>
    </citation>
    <scope>NUCLEOTIDE SEQUENCE [LARGE SCALE GENOMIC DNA]</scope>
    <source>
        <strain evidence="9 10">Ndbn-20m</strain>
    </source>
</reference>
<keyword evidence="3 7" id="KW-0479">Metal-binding</keyword>
<dbReference type="EC" id="4.2.1.1" evidence="2 8"/>
<dbReference type="GO" id="GO:0004089">
    <property type="term" value="F:carbonate dehydratase activity"/>
    <property type="evidence" value="ECO:0007669"/>
    <property type="project" value="UniProtKB-UniRule"/>
</dbReference>
<feature type="binding site" evidence="7">
    <location>
        <position position="103"/>
    </location>
    <ligand>
        <name>Zn(2+)</name>
        <dbReference type="ChEBI" id="CHEBI:29105"/>
    </ligand>
</feature>
<evidence type="ECO:0000313" key="9">
    <source>
        <dbReference type="EMBL" id="PCE42298.1"/>
    </source>
</evidence>
<evidence type="ECO:0000256" key="6">
    <source>
        <dbReference type="ARBA" id="ARBA00048348"/>
    </source>
</evidence>
<evidence type="ECO:0000256" key="1">
    <source>
        <dbReference type="ARBA" id="ARBA00006217"/>
    </source>
</evidence>
<protein>
    <recommendedName>
        <fullName evidence="2 8">Carbonic anhydrase</fullName>
        <ecNumber evidence="2 8">4.2.1.1</ecNumber>
    </recommendedName>
    <alternativeName>
        <fullName evidence="8">Carbonate dehydratase</fullName>
    </alternativeName>
</protein>
<keyword evidence="4 7" id="KW-0862">Zinc</keyword>
<dbReference type="SMART" id="SM00947">
    <property type="entry name" value="Pro_CA"/>
    <property type="match status" value="1"/>
</dbReference>
<gene>
    <name evidence="9" type="ORF">COO09_09810</name>
</gene>
<dbReference type="Proteomes" id="UP000218934">
    <property type="component" value="Unassembled WGS sequence"/>
</dbReference>
<keyword evidence="5 8" id="KW-0456">Lyase</keyword>
<dbReference type="InterPro" id="IPR001765">
    <property type="entry name" value="Carbonic_anhydrase"/>
</dbReference>
<dbReference type="AlphaFoldDB" id="A0A2A4FY06"/>
<accession>A0A2A4FY06</accession>
<feature type="binding site" evidence="7">
    <location>
        <position position="106"/>
    </location>
    <ligand>
        <name>Zn(2+)</name>
        <dbReference type="ChEBI" id="CHEBI:29105"/>
    </ligand>
</feature>
<evidence type="ECO:0000256" key="4">
    <source>
        <dbReference type="ARBA" id="ARBA00022833"/>
    </source>
</evidence>
<name>A0A2A4FY06_9SPHN</name>
<dbReference type="InterPro" id="IPR015892">
    <property type="entry name" value="Carbonic_anhydrase_CS"/>
</dbReference>
<dbReference type="GO" id="GO:0008270">
    <property type="term" value="F:zinc ion binding"/>
    <property type="evidence" value="ECO:0007669"/>
    <property type="project" value="UniProtKB-UniRule"/>
</dbReference>
<evidence type="ECO:0000256" key="7">
    <source>
        <dbReference type="PIRSR" id="PIRSR601765-1"/>
    </source>
</evidence>
<dbReference type="InterPro" id="IPR036874">
    <property type="entry name" value="Carbonic_anhydrase_sf"/>
</dbReference>
<dbReference type="SUPFAM" id="SSF53056">
    <property type="entry name" value="beta-carbonic anhydrase, cab"/>
    <property type="match status" value="1"/>
</dbReference>
<evidence type="ECO:0000256" key="5">
    <source>
        <dbReference type="ARBA" id="ARBA00023239"/>
    </source>
</evidence>